<reference evidence="6" key="1">
    <citation type="journal article" date="2020" name="mSystems">
        <title>Genome- and Community-Level Interaction Insights into Carbon Utilization and Element Cycling Functions of Hydrothermarchaeota in Hydrothermal Sediment.</title>
        <authorList>
            <person name="Zhou Z."/>
            <person name="Liu Y."/>
            <person name="Xu W."/>
            <person name="Pan J."/>
            <person name="Luo Z.H."/>
            <person name="Li M."/>
        </authorList>
    </citation>
    <scope>NUCLEOTIDE SEQUENCE [LARGE SCALE GENOMIC DNA]</scope>
    <source>
        <strain evidence="6">SpSt-855</strain>
    </source>
</reference>
<feature type="domain" description="Polysaccharide export protein N-terminal" evidence="4">
    <location>
        <begin position="165"/>
        <end position="239"/>
    </location>
</feature>
<dbReference type="Gene3D" id="3.30.1950.10">
    <property type="entry name" value="wza like domain"/>
    <property type="match status" value="1"/>
</dbReference>
<dbReference type="InterPro" id="IPR019554">
    <property type="entry name" value="Soluble_ligand-bd"/>
</dbReference>
<dbReference type="InterPro" id="IPR003715">
    <property type="entry name" value="Poly_export_N"/>
</dbReference>
<feature type="domain" description="Soluble ligand binding" evidence="5">
    <location>
        <begin position="332"/>
        <end position="376"/>
    </location>
</feature>
<feature type="compositionally biased region" description="Low complexity" evidence="2">
    <location>
        <begin position="58"/>
        <end position="70"/>
    </location>
</feature>
<organism evidence="6">
    <name type="scientific">Acidobacterium capsulatum</name>
    <dbReference type="NCBI Taxonomy" id="33075"/>
    <lineage>
        <taxon>Bacteria</taxon>
        <taxon>Pseudomonadati</taxon>
        <taxon>Acidobacteriota</taxon>
        <taxon>Terriglobia</taxon>
        <taxon>Terriglobales</taxon>
        <taxon>Acidobacteriaceae</taxon>
        <taxon>Acidobacterium</taxon>
    </lineage>
</organism>
<feature type="compositionally biased region" description="Low complexity" evidence="2">
    <location>
        <begin position="79"/>
        <end position="112"/>
    </location>
</feature>
<evidence type="ECO:0000256" key="3">
    <source>
        <dbReference type="SAM" id="SignalP"/>
    </source>
</evidence>
<gene>
    <name evidence="6" type="ORF">ENW50_02365</name>
</gene>
<name>A0A7V5CS94_9BACT</name>
<dbReference type="AlphaFoldDB" id="A0A7V5CS94"/>
<evidence type="ECO:0000259" key="4">
    <source>
        <dbReference type="Pfam" id="PF02563"/>
    </source>
</evidence>
<evidence type="ECO:0000259" key="5">
    <source>
        <dbReference type="Pfam" id="PF10531"/>
    </source>
</evidence>
<feature type="domain" description="Soluble ligand binding" evidence="5">
    <location>
        <begin position="247"/>
        <end position="295"/>
    </location>
</feature>
<dbReference type="Gene3D" id="3.10.560.10">
    <property type="entry name" value="Outer membrane lipoprotein wza domain like"/>
    <property type="match status" value="4"/>
</dbReference>
<keyword evidence="6" id="KW-0813">Transport</keyword>
<feature type="compositionally biased region" description="Polar residues" evidence="2">
    <location>
        <begin position="47"/>
        <end position="57"/>
    </location>
</feature>
<evidence type="ECO:0000256" key="1">
    <source>
        <dbReference type="ARBA" id="ARBA00022729"/>
    </source>
</evidence>
<feature type="compositionally biased region" description="Polar residues" evidence="2">
    <location>
        <begin position="509"/>
        <end position="523"/>
    </location>
</feature>
<comment type="caution">
    <text evidence="6">The sequence shown here is derived from an EMBL/GenBank/DDBJ whole genome shotgun (WGS) entry which is preliminary data.</text>
</comment>
<keyword evidence="1 3" id="KW-0732">Signal</keyword>
<keyword evidence="6" id="KW-0762">Sugar transport</keyword>
<dbReference type="PANTHER" id="PTHR33619:SF3">
    <property type="entry name" value="POLYSACCHARIDE EXPORT PROTEIN GFCE-RELATED"/>
    <property type="match status" value="1"/>
</dbReference>
<dbReference type="EMBL" id="DTKL01000015">
    <property type="protein sequence ID" value="HGY93523.1"/>
    <property type="molecule type" value="Genomic_DNA"/>
</dbReference>
<feature type="signal peptide" evidence="3">
    <location>
        <begin position="1"/>
        <end position="21"/>
    </location>
</feature>
<feature type="compositionally biased region" description="Polar residues" evidence="2">
    <location>
        <begin position="24"/>
        <end position="37"/>
    </location>
</feature>
<feature type="region of interest" description="Disordered" evidence="2">
    <location>
        <begin position="24"/>
        <end position="112"/>
    </location>
</feature>
<accession>A0A7V5CS94</accession>
<sequence>MKSRFSLLSVVLIMTAAMAVAQTSQMPDPTSTGNNGCTPGMQADGLCSNQMLDQNLLGSPSSGQSSEQGQIPGYINPLSSPYGQSLSSQLQQNGTQQQQQFNSSQRSSRSLYGNSQQLNMIPLPPEPLTDFQKFVASTTQQILPIYGASLFQSVPSTFAPLDQGPVPESYVLGPGDQIHVQVWGQVNFATTLPIDRTGGIYLPQVGEVHVAGVPASSLETVLRQAVGKVFRNFNLTASVGQIRSIQVYVVGNARRPGVYTISSLSTLVDALFASGGPSPQGSMRRIEVRRHGKVISTFDLYDLLLHGDRSHDVPLLSGDVIFIPPVGPEAALLGSVNSPAIYELRPGETIGQLIQDAGGTSAIAAHTSISVERIDDHQDRAAMSVDFNHAGLDTPVRDGDLVRVLPIVPLYKNTVTLRGNTANPGRFEWHPGMRLSDLIPDRESLITRNYWWRRAQLGIPTPDFEPLQNYPALTQPNHPFDLQLEKQRQVQLQKEYGIAQQRGGASGYPSAQQQPYNSGTGSYLQTQQRLQQLNQNEEQTNNTASSVASQAEVRTENTIGATKPLKVALPAPDIDWSYAVIERLNPKTLKTTLIPFDLGKLVMDHDPSQNLALEPGDVVTIFSQGDIHVPQSQQTKFVRLEGEFVHAGIYSVKPGETLQDLVRKAGGLTPNAYLYGSEFTRVSTRVLQQERINQYVQQLGIEIQRSTLAAASSAAAASGNLASTTAAATQNEQNLIAELRQIKATGRIVLNLKPGSHGVDALPDIPLQDGDAFIVPSTPSTVNVVGAVYDQNSFLYSRGRRAGDYLHLAGGENRDADRRHAFIIRADGSVVSRQMASGIFGNNFMSLPMHPGDTIVVPEKTFKPSALEGMLQYTQLFSNLALGAASLNVIR</sequence>
<feature type="region of interest" description="Disordered" evidence="2">
    <location>
        <begin position="532"/>
        <end position="551"/>
    </location>
</feature>
<proteinExistence type="predicted"/>
<feature type="compositionally biased region" description="Low complexity" evidence="2">
    <location>
        <begin position="532"/>
        <end position="543"/>
    </location>
</feature>
<dbReference type="PANTHER" id="PTHR33619">
    <property type="entry name" value="POLYSACCHARIDE EXPORT PROTEIN GFCE-RELATED"/>
    <property type="match status" value="1"/>
</dbReference>
<feature type="region of interest" description="Disordered" evidence="2">
    <location>
        <begin position="501"/>
        <end position="525"/>
    </location>
</feature>
<feature type="domain" description="Soluble ligand binding" evidence="5">
    <location>
        <begin position="639"/>
        <end position="673"/>
    </location>
</feature>
<dbReference type="Pfam" id="PF02563">
    <property type="entry name" value="Poly_export"/>
    <property type="match status" value="1"/>
</dbReference>
<protein>
    <submittedName>
        <fullName evidence="6">Sugar transporter</fullName>
    </submittedName>
</protein>
<evidence type="ECO:0000313" key="6">
    <source>
        <dbReference type="EMBL" id="HGY93523.1"/>
    </source>
</evidence>
<dbReference type="Pfam" id="PF10531">
    <property type="entry name" value="SLBB"/>
    <property type="match status" value="3"/>
</dbReference>
<dbReference type="InterPro" id="IPR049712">
    <property type="entry name" value="Poly_export"/>
</dbReference>
<feature type="chain" id="PRO_5031277741" evidence="3">
    <location>
        <begin position="22"/>
        <end position="891"/>
    </location>
</feature>
<dbReference type="GO" id="GO:0015159">
    <property type="term" value="F:polysaccharide transmembrane transporter activity"/>
    <property type="evidence" value="ECO:0007669"/>
    <property type="project" value="InterPro"/>
</dbReference>
<evidence type="ECO:0000256" key="2">
    <source>
        <dbReference type="SAM" id="MobiDB-lite"/>
    </source>
</evidence>